<protein>
    <submittedName>
        <fullName evidence="1">Type I-F CRISPR-associated protein Csy2</fullName>
    </submittedName>
</protein>
<dbReference type="InterPro" id="IPR013398">
    <property type="entry name" value="CRISPR-assoc_prot_Csy2"/>
</dbReference>
<proteinExistence type="predicted"/>
<evidence type="ECO:0000313" key="2">
    <source>
        <dbReference type="Proteomes" id="UP000287502"/>
    </source>
</evidence>
<dbReference type="Proteomes" id="UP000287502">
    <property type="component" value="Chromosome"/>
</dbReference>
<reference evidence="1 2" key="1">
    <citation type="submission" date="2019-01" db="EMBL/GenBank/DDBJ databases">
        <title>Geovibrio thiophilus DSM 11263, complete genome.</title>
        <authorList>
            <person name="Spring S."/>
            <person name="Bunk B."/>
            <person name="Sproer C."/>
        </authorList>
    </citation>
    <scope>NUCLEOTIDE SEQUENCE [LARGE SCALE GENOMIC DNA]</scope>
    <source>
        <strain evidence="1 2">DSM 11263</strain>
    </source>
</reference>
<sequence length="305" mass="33922">MNSKPDYLMLIPRLKVQNVNCVSGPLTWGFPAVFAFTGFIHALSRSLENGIKLDGAGISSHKFEPQVHKSGYTNIFRLYRAPLYDRDVTKPSGIIEEGRAHITVSIVTAVYGSIEDKEAFLAEVLEKIGSMRLAGGSIFIDAVKNKPGLYEHSGIAEDDAVKFSEIRRKLLPGFVLVDRSDNLSEQLNKMRKTDSEVNSLDALLHFAGVTYKPEQDEEGKVTWEHVSKKGWLVPIPVGFSAISPLYPAGEVKNVRDASVPFRFVEAAYSLGEWLNPLKLGKASDFIWFHKAEPEKGLYLCGHKKI</sequence>
<evidence type="ECO:0000313" key="1">
    <source>
        <dbReference type="EMBL" id="QAR33495.1"/>
    </source>
</evidence>
<accession>A0A3R5Y7D0</accession>
<dbReference type="AlphaFoldDB" id="A0A3R5Y7D0"/>
<dbReference type="KEGG" id="gtl:EP073_08790"/>
<dbReference type="RefSeq" id="WP_128466781.1">
    <property type="nucleotide sequence ID" value="NZ_CP035108.1"/>
</dbReference>
<dbReference type="OrthoDB" id="1550641at2"/>
<dbReference type="NCBIfam" id="TIGR02565">
    <property type="entry name" value="cas_Csy2"/>
    <property type="match status" value="1"/>
</dbReference>
<dbReference type="Pfam" id="PF09614">
    <property type="entry name" value="Cas_Csy2"/>
    <property type="match status" value="1"/>
</dbReference>
<organism evidence="1 2">
    <name type="scientific">Geovibrio thiophilus</name>
    <dbReference type="NCBI Taxonomy" id="139438"/>
    <lineage>
        <taxon>Bacteria</taxon>
        <taxon>Pseudomonadati</taxon>
        <taxon>Deferribacterota</taxon>
        <taxon>Deferribacteres</taxon>
        <taxon>Deferribacterales</taxon>
        <taxon>Geovibrionaceae</taxon>
        <taxon>Geovibrio</taxon>
    </lineage>
</organism>
<name>A0A3R5Y7D0_9BACT</name>
<gene>
    <name evidence="1" type="primary">csy2</name>
    <name evidence="1" type="ORF">EP073_08790</name>
</gene>
<keyword evidence="2" id="KW-1185">Reference proteome</keyword>
<dbReference type="CDD" id="cd09736">
    <property type="entry name" value="Csy2_I-F"/>
    <property type="match status" value="1"/>
</dbReference>
<dbReference type="EMBL" id="CP035108">
    <property type="protein sequence ID" value="QAR33495.1"/>
    <property type="molecule type" value="Genomic_DNA"/>
</dbReference>